<sequence>MRGVRGPFYSSKGQFLPSIHMETLARRIRRLGSDSSSKGTRTGFSLGSADPGVWPTLRSNLLQSFEGGGIHGAGGGANEKDESAKVENKGIKLGRGVGGGAMTADPQAVEKDMHIDQEEKKGVEEKTAKGEGAKKKDTYRRLARENSTPKEAKQITKRARKRFDVMLMKDGWSRMMAGEEADRGIASSLKLAGWARRDARRWCEAWKEAMDPSYAKMHQALKVKVGGLINWSQNILGDLEKRVKKNKKELDKCRRGAIGRDQVVIEEILRFKLERLEEHVNMYRL</sequence>
<proteinExistence type="predicted"/>
<name>A0A3L6Q6V9_PANMI</name>
<protein>
    <submittedName>
        <fullName evidence="2">Uncharacterized protein</fullName>
    </submittedName>
</protein>
<gene>
    <name evidence="2" type="ORF">C2845_PM15G06240</name>
</gene>
<evidence type="ECO:0000256" key="1">
    <source>
        <dbReference type="SAM" id="MobiDB-lite"/>
    </source>
</evidence>
<dbReference type="STRING" id="4540.A0A3L6Q6V9"/>
<feature type="compositionally biased region" description="Basic and acidic residues" evidence="1">
    <location>
        <begin position="117"/>
        <end position="154"/>
    </location>
</feature>
<accession>A0A3L6Q6V9</accession>
<organism evidence="2 3">
    <name type="scientific">Panicum miliaceum</name>
    <name type="common">Proso millet</name>
    <name type="synonym">Broomcorn millet</name>
    <dbReference type="NCBI Taxonomy" id="4540"/>
    <lineage>
        <taxon>Eukaryota</taxon>
        <taxon>Viridiplantae</taxon>
        <taxon>Streptophyta</taxon>
        <taxon>Embryophyta</taxon>
        <taxon>Tracheophyta</taxon>
        <taxon>Spermatophyta</taxon>
        <taxon>Magnoliopsida</taxon>
        <taxon>Liliopsida</taxon>
        <taxon>Poales</taxon>
        <taxon>Poaceae</taxon>
        <taxon>PACMAD clade</taxon>
        <taxon>Panicoideae</taxon>
        <taxon>Panicodae</taxon>
        <taxon>Paniceae</taxon>
        <taxon>Panicinae</taxon>
        <taxon>Panicum</taxon>
        <taxon>Panicum sect. Panicum</taxon>
    </lineage>
</organism>
<keyword evidence="3" id="KW-1185">Reference proteome</keyword>
<evidence type="ECO:0000313" key="3">
    <source>
        <dbReference type="Proteomes" id="UP000275267"/>
    </source>
</evidence>
<reference evidence="3" key="1">
    <citation type="journal article" date="2019" name="Nat. Commun.">
        <title>The genome of broomcorn millet.</title>
        <authorList>
            <person name="Zou C."/>
            <person name="Miki D."/>
            <person name="Li D."/>
            <person name="Tang Q."/>
            <person name="Xiao L."/>
            <person name="Rajput S."/>
            <person name="Deng P."/>
            <person name="Jia W."/>
            <person name="Huang R."/>
            <person name="Zhang M."/>
            <person name="Sun Y."/>
            <person name="Hu J."/>
            <person name="Fu X."/>
            <person name="Schnable P.S."/>
            <person name="Li F."/>
            <person name="Zhang H."/>
            <person name="Feng B."/>
            <person name="Zhu X."/>
            <person name="Liu R."/>
            <person name="Schnable J.C."/>
            <person name="Zhu J.-K."/>
            <person name="Zhang H."/>
        </authorList>
    </citation>
    <scope>NUCLEOTIDE SEQUENCE [LARGE SCALE GENOMIC DNA]</scope>
</reference>
<feature type="compositionally biased region" description="Polar residues" evidence="1">
    <location>
        <begin position="33"/>
        <end position="45"/>
    </location>
</feature>
<evidence type="ECO:0000313" key="2">
    <source>
        <dbReference type="EMBL" id="RLM74395.1"/>
    </source>
</evidence>
<feature type="region of interest" description="Disordered" evidence="1">
    <location>
        <begin position="117"/>
        <end position="157"/>
    </location>
</feature>
<dbReference type="AlphaFoldDB" id="A0A3L6Q6V9"/>
<dbReference type="EMBL" id="PQIB02000013">
    <property type="protein sequence ID" value="RLM74395.1"/>
    <property type="molecule type" value="Genomic_DNA"/>
</dbReference>
<feature type="region of interest" description="Disordered" evidence="1">
    <location>
        <begin position="31"/>
        <end position="50"/>
    </location>
</feature>
<comment type="caution">
    <text evidence="2">The sequence shown here is derived from an EMBL/GenBank/DDBJ whole genome shotgun (WGS) entry which is preliminary data.</text>
</comment>
<dbReference type="Proteomes" id="UP000275267">
    <property type="component" value="Unassembled WGS sequence"/>
</dbReference>